<sequence length="441" mass="49574">MNTKAPTCADVDAHDHVFANQNLGNHGQQHLRKQVRRRLTNRPPEERIMNMADARKEVVNALKYHRATMKVASEHHQQQLSFEPPFYSRFNPDGIFKARRRPKMYLPPSTKISHYLNDFSFSSSFPPLPPPLILHPPPLSLPHPPPPPPTFYPHTINSPFSLPLPKLEPPNFTLSSQTLGFNLNLPSFNSSEPTPLLNNNTFDPPLFLDNKILDPTLLVDNSTSNPTLLLDNNNTLDPTLLLDYNNTSNLTFLLDNNILDATLVFNNNILQSTPMVNNNILDATPVVSNNNILDGTPMLNNNTKTLEPTLLPSNNDSSLYSYLTPTLTSPPFLTDQDVPSIGISQSQGEVVSRLMNSIESNTANQASGSMHAAMDEEGIEEIRALGQQHQMEWDDTTNLITSVWWHDCLQQMENNAAEVNNGDDPFQEIFDDELEFSIWKN</sequence>
<protein>
    <submittedName>
        <fullName evidence="1">Uncharacterized protein</fullName>
    </submittedName>
</protein>
<dbReference type="PANTHER" id="PTHR37256">
    <property type="entry name" value="E1A-BINDING PROTEIN P400-LIKE"/>
    <property type="match status" value="1"/>
</dbReference>
<keyword evidence="2" id="KW-1185">Reference proteome</keyword>
<accession>A0A4D6MCZ5</accession>
<name>A0A4D6MCZ5_VIGUN</name>
<reference evidence="1 2" key="1">
    <citation type="submission" date="2019-04" db="EMBL/GenBank/DDBJ databases">
        <title>An improved genome assembly and genetic linkage map for asparagus bean, Vigna unguiculata ssp. sesquipedialis.</title>
        <authorList>
            <person name="Xia Q."/>
            <person name="Zhang R."/>
            <person name="Dong Y."/>
        </authorList>
    </citation>
    <scope>NUCLEOTIDE SEQUENCE [LARGE SCALE GENOMIC DNA]</scope>
    <source>
        <tissue evidence="1">Leaf</tissue>
    </source>
</reference>
<gene>
    <name evidence="1" type="ORF">DEO72_LG7g540</name>
</gene>
<evidence type="ECO:0000313" key="1">
    <source>
        <dbReference type="EMBL" id="QCD99259.1"/>
    </source>
</evidence>
<dbReference type="EMBL" id="CP039351">
    <property type="protein sequence ID" value="QCD99259.1"/>
    <property type="molecule type" value="Genomic_DNA"/>
</dbReference>
<evidence type="ECO:0000313" key="2">
    <source>
        <dbReference type="Proteomes" id="UP000501690"/>
    </source>
</evidence>
<dbReference type="Proteomes" id="UP000501690">
    <property type="component" value="Linkage Group LG7"/>
</dbReference>
<organism evidence="1 2">
    <name type="scientific">Vigna unguiculata</name>
    <name type="common">Cowpea</name>
    <dbReference type="NCBI Taxonomy" id="3917"/>
    <lineage>
        <taxon>Eukaryota</taxon>
        <taxon>Viridiplantae</taxon>
        <taxon>Streptophyta</taxon>
        <taxon>Embryophyta</taxon>
        <taxon>Tracheophyta</taxon>
        <taxon>Spermatophyta</taxon>
        <taxon>Magnoliopsida</taxon>
        <taxon>eudicotyledons</taxon>
        <taxon>Gunneridae</taxon>
        <taxon>Pentapetalae</taxon>
        <taxon>rosids</taxon>
        <taxon>fabids</taxon>
        <taxon>Fabales</taxon>
        <taxon>Fabaceae</taxon>
        <taxon>Papilionoideae</taxon>
        <taxon>50 kb inversion clade</taxon>
        <taxon>NPAAA clade</taxon>
        <taxon>indigoferoid/millettioid clade</taxon>
        <taxon>Phaseoleae</taxon>
        <taxon>Vigna</taxon>
    </lineage>
</organism>
<dbReference type="PANTHER" id="PTHR37256:SF1">
    <property type="entry name" value="MYB-LIKE PROTEIN A"/>
    <property type="match status" value="1"/>
</dbReference>
<dbReference type="AlphaFoldDB" id="A0A4D6MCZ5"/>
<proteinExistence type="predicted"/>